<evidence type="ECO:0000256" key="4">
    <source>
        <dbReference type="ARBA" id="ARBA00024207"/>
    </source>
</evidence>
<keyword evidence="6" id="KW-1185">Reference proteome</keyword>
<dbReference type="Pfam" id="PF01934">
    <property type="entry name" value="HepT-like"/>
    <property type="match status" value="1"/>
</dbReference>
<dbReference type="InterPro" id="IPR052379">
    <property type="entry name" value="Type_VII_TA_RNase"/>
</dbReference>
<dbReference type="EMBL" id="JBHSIV010000004">
    <property type="protein sequence ID" value="MFC5061536.1"/>
    <property type="molecule type" value="Genomic_DNA"/>
</dbReference>
<dbReference type="NCBIfam" id="NF047751">
    <property type="entry name" value="HepT_toxin"/>
    <property type="match status" value="1"/>
</dbReference>
<dbReference type="RefSeq" id="WP_378034890.1">
    <property type="nucleotide sequence ID" value="NZ_JBHSIV010000004.1"/>
</dbReference>
<keyword evidence="2" id="KW-0540">Nuclease</keyword>
<accession>A0ABV9YI40</accession>
<dbReference type="PANTHER" id="PTHR33397:SF5">
    <property type="entry name" value="RNASE YUTE-RELATED"/>
    <property type="match status" value="1"/>
</dbReference>
<dbReference type="InterPro" id="IPR037038">
    <property type="entry name" value="HepT-like_sf"/>
</dbReference>
<gene>
    <name evidence="5" type="ORF">ACFPBZ_04915</name>
</gene>
<protein>
    <submittedName>
        <fullName evidence="5">DUF86 domain-containing protein</fullName>
    </submittedName>
</protein>
<dbReference type="PANTHER" id="PTHR33397">
    <property type="entry name" value="UPF0331 PROTEIN YUTE"/>
    <property type="match status" value="1"/>
</dbReference>
<evidence type="ECO:0000256" key="3">
    <source>
        <dbReference type="ARBA" id="ARBA00022801"/>
    </source>
</evidence>
<sequence>MSDALRRLEVEGTAHEERRRDPMWLPGVKYTLITAVEGCVDVAQHLCSSEGWGPPADNGDAMRVLAAHGVVPREHAERLARAVGFRNVLVHEYVDVDDSIVLARLGDLSDLDDFLRRVAEWLPDVDR</sequence>
<reference evidence="6" key="1">
    <citation type="journal article" date="2019" name="Int. J. Syst. Evol. Microbiol.">
        <title>The Global Catalogue of Microorganisms (GCM) 10K type strain sequencing project: providing services to taxonomists for standard genome sequencing and annotation.</title>
        <authorList>
            <consortium name="The Broad Institute Genomics Platform"/>
            <consortium name="The Broad Institute Genome Sequencing Center for Infectious Disease"/>
            <person name="Wu L."/>
            <person name="Ma J."/>
        </authorList>
    </citation>
    <scope>NUCLEOTIDE SEQUENCE [LARGE SCALE GENOMIC DNA]</scope>
    <source>
        <strain evidence="6">CGMCC 4.7093</strain>
    </source>
</reference>
<evidence type="ECO:0000313" key="6">
    <source>
        <dbReference type="Proteomes" id="UP001595947"/>
    </source>
</evidence>
<keyword evidence="3" id="KW-0378">Hydrolase</keyword>
<evidence type="ECO:0000313" key="5">
    <source>
        <dbReference type="EMBL" id="MFC5061536.1"/>
    </source>
</evidence>
<evidence type="ECO:0000256" key="2">
    <source>
        <dbReference type="ARBA" id="ARBA00022722"/>
    </source>
</evidence>
<comment type="similarity">
    <text evidence="4">Belongs to the HepT RNase toxin family.</text>
</comment>
<organism evidence="5 6">
    <name type="scientific">Actinomycetospora atypica</name>
    <dbReference type="NCBI Taxonomy" id="1290095"/>
    <lineage>
        <taxon>Bacteria</taxon>
        <taxon>Bacillati</taxon>
        <taxon>Actinomycetota</taxon>
        <taxon>Actinomycetes</taxon>
        <taxon>Pseudonocardiales</taxon>
        <taxon>Pseudonocardiaceae</taxon>
        <taxon>Actinomycetospora</taxon>
    </lineage>
</organism>
<name>A0ABV9YI40_9PSEU</name>
<dbReference type="Gene3D" id="1.20.120.580">
    <property type="entry name" value="bsu32300-like"/>
    <property type="match status" value="1"/>
</dbReference>
<dbReference type="InterPro" id="IPR008201">
    <property type="entry name" value="HepT-like"/>
</dbReference>
<comment type="caution">
    <text evidence="5">The sequence shown here is derived from an EMBL/GenBank/DDBJ whole genome shotgun (WGS) entry which is preliminary data.</text>
</comment>
<proteinExistence type="inferred from homology"/>
<evidence type="ECO:0000256" key="1">
    <source>
        <dbReference type="ARBA" id="ARBA00022649"/>
    </source>
</evidence>
<dbReference type="Proteomes" id="UP001595947">
    <property type="component" value="Unassembled WGS sequence"/>
</dbReference>
<keyword evidence="1" id="KW-1277">Toxin-antitoxin system</keyword>